<dbReference type="InterPro" id="IPR002560">
    <property type="entry name" value="Transposase_DDE"/>
</dbReference>
<gene>
    <name evidence="2" type="ORF">GCM10023081_39200</name>
</gene>
<dbReference type="Pfam" id="PF01610">
    <property type="entry name" value="DDE_Tnp_ISL3"/>
    <property type="match status" value="1"/>
</dbReference>
<dbReference type="PANTHER" id="PTHR33498:SF1">
    <property type="entry name" value="TRANSPOSASE FOR INSERTION SEQUENCE ELEMENT IS1557"/>
    <property type="match status" value="1"/>
</dbReference>
<keyword evidence="3" id="KW-1185">Reference proteome</keyword>
<name>A0ABP7D293_9MICC</name>
<dbReference type="PANTHER" id="PTHR33498">
    <property type="entry name" value="TRANSPOSASE FOR INSERTION SEQUENCE ELEMENT IS1557"/>
    <property type="match status" value="1"/>
</dbReference>
<dbReference type="Proteomes" id="UP001500752">
    <property type="component" value="Unassembled WGS sequence"/>
</dbReference>
<evidence type="ECO:0000313" key="2">
    <source>
        <dbReference type="EMBL" id="GAA3698448.1"/>
    </source>
</evidence>
<dbReference type="EMBL" id="BAABEO010000026">
    <property type="protein sequence ID" value="GAA3698448.1"/>
    <property type="molecule type" value="Genomic_DNA"/>
</dbReference>
<sequence>MTALHGLVGAFAALLKPDEANTAVLEEWTSVARSADLPHVHAFVRGLGQDRDAVLAALTTPHHNGKTEGGTKMLKRQMYGRAGFTLLRHRILLG</sequence>
<protein>
    <recommendedName>
        <fullName evidence="1">Transposase IS204/IS1001/IS1096/IS1165 DDE domain-containing protein</fullName>
    </recommendedName>
</protein>
<accession>A0ABP7D293</accession>
<feature type="domain" description="Transposase IS204/IS1001/IS1096/IS1165 DDE" evidence="1">
    <location>
        <begin position="17"/>
        <end position="91"/>
    </location>
</feature>
<evidence type="ECO:0000259" key="1">
    <source>
        <dbReference type="Pfam" id="PF01610"/>
    </source>
</evidence>
<organism evidence="2 3">
    <name type="scientific">Arthrobacter ginkgonis</name>
    <dbReference type="NCBI Taxonomy" id="1630594"/>
    <lineage>
        <taxon>Bacteria</taxon>
        <taxon>Bacillati</taxon>
        <taxon>Actinomycetota</taxon>
        <taxon>Actinomycetes</taxon>
        <taxon>Micrococcales</taxon>
        <taxon>Micrococcaceae</taxon>
        <taxon>Arthrobacter</taxon>
    </lineage>
</organism>
<reference evidence="3" key="1">
    <citation type="journal article" date="2019" name="Int. J. Syst. Evol. Microbiol.">
        <title>The Global Catalogue of Microorganisms (GCM) 10K type strain sequencing project: providing services to taxonomists for standard genome sequencing and annotation.</title>
        <authorList>
            <consortium name="The Broad Institute Genomics Platform"/>
            <consortium name="The Broad Institute Genome Sequencing Center for Infectious Disease"/>
            <person name="Wu L."/>
            <person name="Ma J."/>
        </authorList>
    </citation>
    <scope>NUCLEOTIDE SEQUENCE [LARGE SCALE GENOMIC DNA]</scope>
    <source>
        <strain evidence="3">JCM 30742</strain>
    </source>
</reference>
<proteinExistence type="predicted"/>
<dbReference type="InterPro" id="IPR047951">
    <property type="entry name" value="Transpos_ISL3"/>
</dbReference>
<evidence type="ECO:0000313" key="3">
    <source>
        <dbReference type="Proteomes" id="UP001500752"/>
    </source>
</evidence>
<comment type="caution">
    <text evidence="2">The sequence shown here is derived from an EMBL/GenBank/DDBJ whole genome shotgun (WGS) entry which is preliminary data.</text>
</comment>